<evidence type="ECO:0000256" key="5">
    <source>
        <dbReference type="ARBA" id="ARBA00023004"/>
    </source>
</evidence>
<accession>A0AAD5JY24</accession>
<keyword evidence="3" id="KW-0479">Metal-binding</keyword>
<organism evidence="7 8">
    <name type="scientific">Acer negundo</name>
    <name type="common">Box elder</name>
    <dbReference type="NCBI Taxonomy" id="4023"/>
    <lineage>
        <taxon>Eukaryota</taxon>
        <taxon>Viridiplantae</taxon>
        <taxon>Streptophyta</taxon>
        <taxon>Embryophyta</taxon>
        <taxon>Tracheophyta</taxon>
        <taxon>Spermatophyta</taxon>
        <taxon>Magnoliopsida</taxon>
        <taxon>eudicotyledons</taxon>
        <taxon>Gunneridae</taxon>
        <taxon>Pentapetalae</taxon>
        <taxon>rosids</taxon>
        <taxon>malvids</taxon>
        <taxon>Sapindales</taxon>
        <taxon>Sapindaceae</taxon>
        <taxon>Hippocastanoideae</taxon>
        <taxon>Acereae</taxon>
        <taxon>Acer</taxon>
    </lineage>
</organism>
<dbReference type="GO" id="GO:0016705">
    <property type="term" value="F:oxidoreductase activity, acting on paired donors, with incorporation or reduction of molecular oxygen"/>
    <property type="evidence" value="ECO:0007669"/>
    <property type="project" value="InterPro"/>
</dbReference>
<keyword evidence="6" id="KW-0503">Monooxygenase</keyword>
<comment type="caution">
    <text evidence="7">The sequence shown here is derived from an EMBL/GenBank/DDBJ whole genome shotgun (WGS) entry which is preliminary data.</text>
</comment>
<comment type="similarity">
    <text evidence="1">Belongs to the cytochrome P450 family.</text>
</comment>
<reference evidence="7" key="1">
    <citation type="journal article" date="2022" name="Plant J.">
        <title>Strategies of tolerance reflected in two North American maple genomes.</title>
        <authorList>
            <person name="McEvoy S.L."/>
            <person name="Sezen U.U."/>
            <person name="Trouern-Trend A."/>
            <person name="McMahon S.M."/>
            <person name="Schaberg P.G."/>
            <person name="Yang J."/>
            <person name="Wegrzyn J.L."/>
            <person name="Swenson N.G."/>
        </authorList>
    </citation>
    <scope>NUCLEOTIDE SEQUENCE</scope>
    <source>
        <strain evidence="7">91603</strain>
    </source>
</reference>
<dbReference type="Proteomes" id="UP001064489">
    <property type="component" value="Chromosome 9"/>
</dbReference>
<dbReference type="SUPFAM" id="SSF48264">
    <property type="entry name" value="Cytochrome P450"/>
    <property type="match status" value="1"/>
</dbReference>
<sequence length="124" mass="13811">MKERFEALGMNVIVRMIAGKRYLGTDEEESSRFQKAPWVISFLLVGLVLVIQRRLNRNINEEEQDFIHVMLSAMDDGKISAQDANTVIKANCLSLNLGGNIPQWSSMGTLSAIKQPPCTEESVG</sequence>
<reference evidence="7" key="2">
    <citation type="submission" date="2023-02" db="EMBL/GenBank/DDBJ databases">
        <authorList>
            <person name="Swenson N.G."/>
            <person name="Wegrzyn J.L."/>
            <person name="Mcevoy S.L."/>
        </authorList>
    </citation>
    <scope>NUCLEOTIDE SEQUENCE</scope>
    <source>
        <strain evidence="7">91603</strain>
        <tissue evidence="7">Leaf</tissue>
    </source>
</reference>
<dbReference type="EMBL" id="JAJSOW010000001">
    <property type="protein sequence ID" value="KAI9201617.1"/>
    <property type="molecule type" value="Genomic_DNA"/>
</dbReference>
<dbReference type="GO" id="GO:0046246">
    <property type="term" value="P:terpene biosynthetic process"/>
    <property type="evidence" value="ECO:0007669"/>
    <property type="project" value="TreeGrafter"/>
</dbReference>
<dbReference type="GO" id="GO:0004497">
    <property type="term" value="F:monooxygenase activity"/>
    <property type="evidence" value="ECO:0007669"/>
    <property type="project" value="UniProtKB-KW"/>
</dbReference>
<dbReference type="AlphaFoldDB" id="A0AAD5JY24"/>
<evidence type="ECO:0000256" key="4">
    <source>
        <dbReference type="ARBA" id="ARBA00023002"/>
    </source>
</evidence>
<dbReference type="PANTHER" id="PTHR47947:SF8">
    <property type="entry name" value="CYTOCHROME P450 82C4-LIKE"/>
    <property type="match status" value="1"/>
</dbReference>
<evidence type="ECO:0000313" key="7">
    <source>
        <dbReference type="EMBL" id="KAI9201617.1"/>
    </source>
</evidence>
<evidence type="ECO:0000256" key="6">
    <source>
        <dbReference type="ARBA" id="ARBA00023033"/>
    </source>
</evidence>
<dbReference type="PANTHER" id="PTHR47947">
    <property type="entry name" value="CYTOCHROME P450 82C3-RELATED"/>
    <property type="match status" value="1"/>
</dbReference>
<keyword evidence="5" id="KW-0408">Iron</keyword>
<dbReference type="GO" id="GO:0020037">
    <property type="term" value="F:heme binding"/>
    <property type="evidence" value="ECO:0007669"/>
    <property type="project" value="InterPro"/>
</dbReference>
<evidence type="ECO:0000256" key="1">
    <source>
        <dbReference type="ARBA" id="ARBA00010617"/>
    </source>
</evidence>
<name>A0AAD5JY24_ACENE</name>
<keyword evidence="2" id="KW-0349">Heme</keyword>
<evidence type="ECO:0000256" key="3">
    <source>
        <dbReference type="ARBA" id="ARBA00022723"/>
    </source>
</evidence>
<dbReference type="GO" id="GO:0005506">
    <property type="term" value="F:iron ion binding"/>
    <property type="evidence" value="ECO:0007669"/>
    <property type="project" value="InterPro"/>
</dbReference>
<dbReference type="InterPro" id="IPR036396">
    <property type="entry name" value="Cyt_P450_sf"/>
</dbReference>
<protein>
    <submittedName>
        <fullName evidence="7">Uncharacterized protein</fullName>
    </submittedName>
</protein>
<gene>
    <name evidence="7" type="ORF">LWI28_026170</name>
</gene>
<keyword evidence="8" id="KW-1185">Reference proteome</keyword>
<evidence type="ECO:0000256" key="2">
    <source>
        <dbReference type="ARBA" id="ARBA00022617"/>
    </source>
</evidence>
<dbReference type="InterPro" id="IPR050651">
    <property type="entry name" value="Plant_Cytochrome_P450_Monoox"/>
</dbReference>
<proteinExistence type="inferred from homology"/>
<evidence type="ECO:0000313" key="8">
    <source>
        <dbReference type="Proteomes" id="UP001064489"/>
    </source>
</evidence>
<keyword evidence="4" id="KW-0560">Oxidoreductase</keyword>